<dbReference type="RefSeq" id="WP_040472059.1">
    <property type="nucleotide sequence ID" value="NZ_AZEB01000044.1"/>
</dbReference>
<dbReference type="AlphaFoldDB" id="A0A0R1NQ30"/>
<accession>A0A0R1NQ30</accession>
<reference evidence="2 3" key="1">
    <citation type="journal article" date="2015" name="Genome Announc.">
        <title>Expanding the biotechnology potential of lactobacilli through comparative genomics of 213 strains and associated genera.</title>
        <authorList>
            <person name="Sun Z."/>
            <person name="Harris H.M."/>
            <person name="McCann A."/>
            <person name="Guo C."/>
            <person name="Argimon S."/>
            <person name="Zhang W."/>
            <person name="Yang X."/>
            <person name="Jeffery I.B."/>
            <person name="Cooney J.C."/>
            <person name="Kagawa T.F."/>
            <person name="Liu W."/>
            <person name="Song Y."/>
            <person name="Salvetti E."/>
            <person name="Wrobel A."/>
            <person name="Rasinkangas P."/>
            <person name="Parkhill J."/>
            <person name="Rea M.C."/>
            <person name="O'Sullivan O."/>
            <person name="Ritari J."/>
            <person name="Douillard F.P."/>
            <person name="Paul Ross R."/>
            <person name="Yang R."/>
            <person name="Briner A.E."/>
            <person name="Felis G.E."/>
            <person name="de Vos W.M."/>
            <person name="Barrangou R."/>
            <person name="Klaenhammer T.R."/>
            <person name="Caufield P.W."/>
            <person name="Cui Y."/>
            <person name="Zhang H."/>
            <person name="O'Toole P.W."/>
        </authorList>
    </citation>
    <scope>NUCLEOTIDE SEQUENCE [LARGE SCALE GENOMIC DNA]</scope>
    <source>
        <strain evidence="2 3">DSM 19906</strain>
    </source>
</reference>
<organism evidence="2 3">
    <name type="scientific">Lentilactobacillus kisonensis DSM 19906 = JCM 15041</name>
    <dbReference type="NCBI Taxonomy" id="1423766"/>
    <lineage>
        <taxon>Bacteria</taxon>
        <taxon>Bacillati</taxon>
        <taxon>Bacillota</taxon>
        <taxon>Bacilli</taxon>
        <taxon>Lactobacillales</taxon>
        <taxon>Lactobacillaceae</taxon>
        <taxon>Lentilactobacillus</taxon>
    </lineage>
</organism>
<gene>
    <name evidence="2" type="ORF">FC98_GL002096</name>
</gene>
<keyword evidence="1" id="KW-0812">Transmembrane</keyword>
<dbReference type="PATRIC" id="fig|1423766.4.peg.2175"/>
<dbReference type="NCBIfam" id="NF033218">
    <property type="entry name" value="anchor_AmaP"/>
    <property type="match status" value="1"/>
</dbReference>
<name>A0A0R1NQ30_9LACO</name>
<dbReference type="EMBL" id="AZEB01000044">
    <property type="protein sequence ID" value="KRL19698.1"/>
    <property type="molecule type" value="Genomic_DNA"/>
</dbReference>
<comment type="caution">
    <text evidence="2">The sequence shown here is derived from an EMBL/GenBank/DDBJ whole genome shotgun (WGS) entry which is preliminary data.</text>
</comment>
<evidence type="ECO:0000256" key="1">
    <source>
        <dbReference type="SAM" id="Phobius"/>
    </source>
</evidence>
<protein>
    <recommendedName>
        <fullName evidence="4">Alkaline shock response membrane anchor protein AmaP</fullName>
    </recommendedName>
</protein>
<keyword evidence="1" id="KW-1133">Transmembrane helix</keyword>
<keyword evidence="1" id="KW-0472">Membrane</keyword>
<evidence type="ECO:0008006" key="4">
    <source>
        <dbReference type="Google" id="ProtNLM"/>
    </source>
</evidence>
<dbReference type="Proteomes" id="UP000051439">
    <property type="component" value="Unassembled WGS sequence"/>
</dbReference>
<keyword evidence="3" id="KW-1185">Reference proteome</keyword>
<feature type="transmembrane region" description="Helical" evidence="1">
    <location>
        <begin position="48"/>
        <end position="73"/>
    </location>
</feature>
<feature type="transmembrane region" description="Helical" evidence="1">
    <location>
        <begin position="7"/>
        <end position="28"/>
    </location>
</feature>
<evidence type="ECO:0000313" key="3">
    <source>
        <dbReference type="Proteomes" id="UP000051439"/>
    </source>
</evidence>
<sequence>MNRLTKLLILVVSMIGIVQSVWFIGLVIPIDYLSKMVLQTVQTNVDWIMILALVGSVIVGFVAIMAIITILVAPRKADKIVFRSANGRLSISKKAVEKSLEEAIMQQAAVSDVQTTVKLHTKNRIAKVRITAVDKQGRDLVELGEKIQTIVAAKMTDLMNVKVKKVRVKVNPFDTVQNKKRANHPRVV</sequence>
<evidence type="ECO:0000313" key="2">
    <source>
        <dbReference type="EMBL" id="KRL19698.1"/>
    </source>
</evidence>
<proteinExistence type="predicted"/>